<reference evidence="3" key="1">
    <citation type="submission" date="2006-10" db="EMBL/GenBank/DDBJ databases">
        <authorList>
            <person name="Amadeo P."/>
            <person name="Zhao Q."/>
            <person name="Wortman J."/>
            <person name="Fraser-Liggett C."/>
            <person name="Carlton J."/>
        </authorList>
    </citation>
    <scope>NUCLEOTIDE SEQUENCE</scope>
    <source>
        <strain evidence="3">G3</strain>
    </source>
</reference>
<keyword evidence="4" id="KW-1185">Reference proteome</keyword>
<dbReference type="eggNOG" id="ENOG502QSF3">
    <property type="taxonomic scope" value="Eukaryota"/>
</dbReference>
<dbReference type="VEuPathDB" id="TrichDB:TVAGG3_1013250"/>
<dbReference type="Proteomes" id="UP000001542">
    <property type="component" value="Unassembled WGS sequence"/>
</dbReference>
<dbReference type="RefSeq" id="XP_001579598.1">
    <property type="nucleotide sequence ID" value="XM_001579548.1"/>
</dbReference>
<evidence type="ECO:0000313" key="4">
    <source>
        <dbReference type="Proteomes" id="UP000001542"/>
    </source>
</evidence>
<dbReference type="InterPro" id="IPR056855">
    <property type="entry name" value="ATP-grasp_IQCH"/>
</dbReference>
<dbReference type="Pfam" id="PF24923">
    <property type="entry name" value="ATP-grasp_IQCH"/>
    <property type="match status" value="1"/>
</dbReference>
<feature type="compositionally biased region" description="Basic and acidic residues" evidence="1">
    <location>
        <begin position="180"/>
        <end position="205"/>
    </location>
</feature>
<dbReference type="InParanoid" id="A2DM09"/>
<evidence type="ECO:0000256" key="1">
    <source>
        <dbReference type="SAM" id="MobiDB-lite"/>
    </source>
</evidence>
<sequence length="873" mass="99154">MSEAVDSLNEAILESRRQLHDLQEALQKPDIDYSQVLEQITTTGEKIKSEADRISDFKYNESTVLPIAHQKKPPTMIEQIRAVSPKEFTPSHSTKAYELKKKYIKPGVPQNKPLPRLSAAQKQLPAVELLKRGLVSETDDLSEIMPQVAGNQPIQKSTLFNGIAYDFRGAAEASKRRREEKKQQEEIFTRQMEKVSEKPPEEKPEPPLTPTEPAVKKETQNPRIYEQLQDEYAYQTLLVVRGKVARETPDFESFQRTNASRFKSIDNVLNAIEGYCAVFGISYAEIDGRKLSEAANLTTLTYDQVGRCLIGTKEQVEKARLKAANLIKFNWKVWKWRRDTERNKKLFRAAYTIQMAWRMNQVRRAIMIECRKRIESIDNKADELSQSIVNKYSQIESDPYVVIHVMTNFQDLTRVLDLMYSNVSIILLLSELPPGHIWEDFIEFMGCCGIPNVNQRVNYVIIRDLRSGNNTSNKLLCDMRSINQVRRLIASRNCFIIPHSDWHAERRLSVDISCPIFGCVNTNMLQGRNSMRDIFRDAEVVSSISTREMRDFGQLCDSLRDLLIDNKDITRWIIHLGFIQSEDAIAWFDTNQDFYDESKDLSELIKKNLHAKQGASKFIQMIPRLGATCEAVPSVVRSFPSVCVLITGNEIRVIGTYDRIHYQPFRFCSSFVPAISCNTVDLITKARQVATILLKRGAIGYSTIDFLVYSEKDNPQSIIGFDVRVNTYPSSLNMCFVSLCCGFEQSSGKMKLLKGVGDVYGKKSRFAIVHSGLTHPGLSMIGTKDLKSQLFSEGLLFDLLQRVGFKLLFLANPSEGKNIAIAGAKTPENALALMEKAYTYMLKLLSPKSGGDLESSISSALIGMRHFKTRIFP</sequence>
<organism evidence="3 4">
    <name type="scientific">Trichomonas vaginalis (strain ATCC PRA-98 / G3)</name>
    <dbReference type="NCBI Taxonomy" id="412133"/>
    <lineage>
        <taxon>Eukaryota</taxon>
        <taxon>Metamonada</taxon>
        <taxon>Parabasalia</taxon>
        <taxon>Trichomonadida</taxon>
        <taxon>Trichomonadidae</taxon>
        <taxon>Trichomonas</taxon>
    </lineage>
</organism>
<evidence type="ECO:0000313" key="3">
    <source>
        <dbReference type="EMBL" id="EAY18612.1"/>
    </source>
</evidence>
<dbReference type="KEGG" id="tva:5464125"/>
<feature type="domain" description="IQCH-like ATP-grasp" evidence="2">
    <location>
        <begin position="616"/>
        <end position="726"/>
    </location>
</feature>
<proteinExistence type="predicted"/>
<reference evidence="3" key="2">
    <citation type="journal article" date="2007" name="Science">
        <title>Draft genome sequence of the sexually transmitted pathogen Trichomonas vaginalis.</title>
        <authorList>
            <person name="Carlton J.M."/>
            <person name="Hirt R.P."/>
            <person name="Silva J.C."/>
            <person name="Delcher A.L."/>
            <person name="Schatz M."/>
            <person name="Zhao Q."/>
            <person name="Wortman J.R."/>
            <person name="Bidwell S.L."/>
            <person name="Alsmark U.C.M."/>
            <person name="Besteiro S."/>
            <person name="Sicheritz-Ponten T."/>
            <person name="Noel C.J."/>
            <person name="Dacks J.B."/>
            <person name="Foster P.G."/>
            <person name="Simillion C."/>
            <person name="Van de Peer Y."/>
            <person name="Miranda-Saavedra D."/>
            <person name="Barton G.J."/>
            <person name="Westrop G.D."/>
            <person name="Mueller S."/>
            <person name="Dessi D."/>
            <person name="Fiori P.L."/>
            <person name="Ren Q."/>
            <person name="Paulsen I."/>
            <person name="Zhang H."/>
            <person name="Bastida-Corcuera F.D."/>
            <person name="Simoes-Barbosa A."/>
            <person name="Brown M.T."/>
            <person name="Hayes R.D."/>
            <person name="Mukherjee M."/>
            <person name="Okumura C.Y."/>
            <person name="Schneider R."/>
            <person name="Smith A.J."/>
            <person name="Vanacova S."/>
            <person name="Villalvazo M."/>
            <person name="Haas B.J."/>
            <person name="Pertea M."/>
            <person name="Feldblyum T.V."/>
            <person name="Utterback T.R."/>
            <person name="Shu C.L."/>
            <person name="Osoegawa K."/>
            <person name="de Jong P.J."/>
            <person name="Hrdy I."/>
            <person name="Horvathova L."/>
            <person name="Zubacova Z."/>
            <person name="Dolezal P."/>
            <person name="Malik S.B."/>
            <person name="Logsdon J.M. Jr."/>
            <person name="Henze K."/>
            <person name="Gupta A."/>
            <person name="Wang C.C."/>
            <person name="Dunne R.L."/>
            <person name="Upcroft J.A."/>
            <person name="Upcroft P."/>
            <person name="White O."/>
            <person name="Salzberg S.L."/>
            <person name="Tang P."/>
            <person name="Chiu C.-H."/>
            <person name="Lee Y.-S."/>
            <person name="Embley T.M."/>
            <person name="Coombs G.H."/>
            <person name="Mottram J.C."/>
            <person name="Tachezy J."/>
            <person name="Fraser-Liggett C.M."/>
            <person name="Johnson P.J."/>
        </authorList>
    </citation>
    <scope>NUCLEOTIDE SEQUENCE [LARGE SCALE GENOMIC DNA]</scope>
    <source>
        <strain evidence="3">G3</strain>
    </source>
</reference>
<name>A2DM09_TRIV3</name>
<dbReference type="PANTHER" id="PTHR14465:SF0">
    <property type="entry name" value="IQ DOMAIN-CONTAINING PROTEIN H"/>
    <property type="match status" value="1"/>
</dbReference>
<gene>
    <name evidence="3" type="ORF">TVAG_462980</name>
</gene>
<dbReference type="AlphaFoldDB" id="A2DM09"/>
<protein>
    <recommendedName>
        <fullName evidence="2">IQCH-like ATP-grasp domain-containing protein</fullName>
    </recommendedName>
</protein>
<dbReference type="EMBL" id="DS113217">
    <property type="protein sequence ID" value="EAY18612.1"/>
    <property type="molecule type" value="Genomic_DNA"/>
</dbReference>
<dbReference type="InterPro" id="IPR038752">
    <property type="entry name" value="IQCH"/>
</dbReference>
<dbReference type="PANTHER" id="PTHR14465">
    <property type="entry name" value="IQ DOMAIN-CONTAINING PROTEIN H"/>
    <property type="match status" value="1"/>
</dbReference>
<dbReference type="STRING" id="5722.A2DM09"/>
<dbReference type="OrthoDB" id="2117703at2759"/>
<evidence type="ECO:0000259" key="2">
    <source>
        <dbReference type="Pfam" id="PF24923"/>
    </source>
</evidence>
<accession>A2DM09</accession>
<dbReference type="VEuPathDB" id="TrichDB:TVAG_462980"/>
<feature type="region of interest" description="Disordered" evidence="1">
    <location>
        <begin position="172"/>
        <end position="221"/>
    </location>
</feature>